<dbReference type="EMBL" id="JBHSQW010000001">
    <property type="protein sequence ID" value="MFC5992700.1"/>
    <property type="molecule type" value="Genomic_DNA"/>
</dbReference>
<sequence>MAGGFGTTTEEMARAGRHVLEVNDAVQSELSVLRGRLAPLAGAWRGDAAAAFTSLMARWDADARSLNEALRGIGDAINGSAQDYQRQEDEQAGCLSSIRSALG</sequence>
<gene>
    <name evidence="2" type="ORF">ACFQE5_00580</name>
</gene>
<dbReference type="InterPro" id="IPR036689">
    <property type="entry name" value="ESAT-6-like_sf"/>
</dbReference>
<comment type="similarity">
    <text evidence="1">Belongs to the WXG100 family.</text>
</comment>
<evidence type="ECO:0000313" key="3">
    <source>
        <dbReference type="Proteomes" id="UP001596302"/>
    </source>
</evidence>
<name>A0ABW1IW68_9PSEU</name>
<protein>
    <recommendedName>
        <fullName evidence="1">ESAT-6-like protein</fullName>
    </recommendedName>
</protein>
<comment type="caution">
    <text evidence="2">The sequence shown here is derived from an EMBL/GenBank/DDBJ whole genome shotgun (WGS) entry which is preliminary data.</text>
</comment>
<accession>A0ABW1IW68</accession>
<dbReference type="NCBIfam" id="TIGR03930">
    <property type="entry name" value="WXG100_ESAT6"/>
    <property type="match status" value="1"/>
</dbReference>
<evidence type="ECO:0000313" key="2">
    <source>
        <dbReference type="EMBL" id="MFC5992700.1"/>
    </source>
</evidence>
<dbReference type="Proteomes" id="UP001596302">
    <property type="component" value="Unassembled WGS sequence"/>
</dbReference>
<dbReference type="Gene3D" id="1.10.287.1060">
    <property type="entry name" value="ESAT-6-like"/>
    <property type="match status" value="1"/>
</dbReference>
<organism evidence="2 3">
    <name type="scientific">Pseudonocardia hispaniensis</name>
    <dbReference type="NCBI Taxonomy" id="904933"/>
    <lineage>
        <taxon>Bacteria</taxon>
        <taxon>Bacillati</taxon>
        <taxon>Actinomycetota</taxon>
        <taxon>Actinomycetes</taxon>
        <taxon>Pseudonocardiales</taxon>
        <taxon>Pseudonocardiaceae</taxon>
        <taxon>Pseudonocardia</taxon>
    </lineage>
</organism>
<proteinExistence type="inferred from homology"/>
<dbReference type="InterPro" id="IPR010310">
    <property type="entry name" value="T7SS_ESAT-6-like"/>
</dbReference>
<keyword evidence="3" id="KW-1185">Reference proteome</keyword>
<dbReference type="SUPFAM" id="SSF140453">
    <property type="entry name" value="EsxAB dimer-like"/>
    <property type="match status" value="1"/>
</dbReference>
<dbReference type="Pfam" id="PF06013">
    <property type="entry name" value="WXG100"/>
    <property type="match status" value="1"/>
</dbReference>
<reference evidence="3" key="1">
    <citation type="journal article" date="2019" name="Int. J. Syst. Evol. Microbiol.">
        <title>The Global Catalogue of Microorganisms (GCM) 10K type strain sequencing project: providing services to taxonomists for standard genome sequencing and annotation.</title>
        <authorList>
            <consortium name="The Broad Institute Genomics Platform"/>
            <consortium name="The Broad Institute Genome Sequencing Center for Infectious Disease"/>
            <person name="Wu L."/>
            <person name="Ma J."/>
        </authorList>
    </citation>
    <scope>NUCLEOTIDE SEQUENCE [LARGE SCALE GENOMIC DNA]</scope>
    <source>
        <strain evidence="3">CCM 8391</strain>
    </source>
</reference>
<dbReference type="RefSeq" id="WP_379581507.1">
    <property type="nucleotide sequence ID" value="NZ_JBHSQW010000001.1"/>
</dbReference>
<evidence type="ECO:0000256" key="1">
    <source>
        <dbReference type="RuleBase" id="RU362001"/>
    </source>
</evidence>